<sequence length="302" mass="33630">MSLPSSSHSPSPAVVELWKRSSPPSKVEEALPLTRTPVAERLSGERSWLWTSLSQMSPSDQAIMLTNITGDWPYSKERRALNWPLHAGIVANCLSSTLIATKISSDMVLFNPKMSLLDSIRQCPKSPFVFGVYTSGIGYYMLRQILVVPEVLTERKPCSSCVLTRNVAIALGTGIALPMVSTPYLCYYITLNRESTKYPPVSNYLDFLALSWEGGRAARSLLLKLIPFQAAVAAISTYCFLWGRDRVFDTLDADPDFAREVLVKAQMKVSLKQRLLDFLHGVPLFNDIVGKPTPESDRVRIN</sequence>
<gene>
    <name evidence="2" type="ORF">NBR_LOCUS20873</name>
</gene>
<reference evidence="4" key="1">
    <citation type="submission" date="2017-02" db="UniProtKB">
        <authorList>
            <consortium name="WormBaseParasite"/>
        </authorList>
    </citation>
    <scope>IDENTIFICATION</scope>
</reference>
<organism evidence="4">
    <name type="scientific">Nippostrongylus brasiliensis</name>
    <name type="common">Rat hookworm</name>
    <dbReference type="NCBI Taxonomy" id="27835"/>
    <lineage>
        <taxon>Eukaryota</taxon>
        <taxon>Metazoa</taxon>
        <taxon>Ecdysozoa</taxon>
        <taxon>Nematoda</taxon>
        <taxon>Chromadorea</taxon>
        <taxon>Rhabditida</taxon>
        <taxon>Rhabditina</taxon>
        <taxon>Rhabditomorpha</taxon>
        <taxon>Strongyloidea</taxon>
        <taxon>Heligmosomidae</taxon>
        <taxon>Nippostrongylus</taxon>
    </lineage>
</organism>
<dbReference type="Proteomes" id="UP000271162">
    <property type="component" value="Unassembled WGS sequence"/>
</dbReference>
<evidence type="ECO:0000256" key="1">
    <source>
        <dbReference type="SAM" id="MobiDB-lite"/>
    </source>
</evidence>
<feature type="compositionally biased region" description="Low complexity" evidence="1">
    <location>
        <begin position="1"/>
        <end position="12"/>
    </location>
</feature>
<dbReference type="EMBL" id="UYSL01025615">
    <property type="protein sequence ID" value="VDL84611.1"/>
    <property type="molecule type" value="Genomic_DNA"/>
</dbReference>
<accession>A0A0N4YUF0</accession>
<evidence type="ECO:0000313" key="2">
    <source>
        <dbReference type="EMBL" id="VDL84611.1"/>
    </source>
</evidence>
<dbReference type="Pfam" id="PF23408">
    <property type="entry name" value="TMEM126_like"/>
    <property type="match status" value="1"/>
</dbReference>
<feature type="region of interest" description="Disordered" evidence="1">
    <location>
        <begin position="1"/>
        <end position="26"/>
    </location>
</feature>
<dbReference type="WBParaSite" id="NBR_0002087201-mRNA-1">
    <property type="protein sequence ID" value="NBR_0002087201-mRNA-1"/>
    <property type="gene ID" value="NBR_0002087201"/>
</dbReference>
<reference evidence="2 3" key="2">
    <citation type="submission" date="2018-11" db="EMBL/GenBank/DDBJ databases">
        <authorList>
            <consortium name="Pathogen Informatics"/>
        </authorList>
    </citation>
    <scope>NUCLEOTIDE SEQUENCE [LARGE SCALE GENOMIC DNA]</scope>
</reference>
<evidence type="ECO:0000313" key="4">
    <source>
        <dbReference type="WBParaSite" id="NBR_0002087201-mRNA-1"/>
    </source>
</evidence>
<dbReference type="AlphaFoldDB" id="A0A0N4YUF0"/>
<proteinExistence type="predicted"/>
<dbReference type="OMA" id="WPFRDER"/>
<keyword evidence="3" id="KW-1185">Reference proteome</keyword>
<dbReference type="InterPro" id="IPR057591">
    <property type="entry name" value="TMEM126-like"/>
</dbReference>
<name>A0A0N4YUF0_NIPBR</name>
<protein>
    <submittedName>
        <fullName evidence="4">Transmembrane protein 126A</fullName>
    </submittedName>
</protein>
<evidence type="ECO:0000313" key="3">
    <source>
        <dbReference type="Proteomes" id="UP000271162"/>
    </source>
</evidence>